<dbReference type="GO" id="GO:0022857">
    <property type="term" value="F:transmembrane transporter activity"/>
    <property type="evidence" value="ECO:0007669"/>
    <property type="project" value="TreeGrafter"/>
</dbReference>
<evidence type="ECO:0000256" key="3">
    <source>
        <dbReference type="ARBA" id="ARBA00022692"/>
    </source>
</evidence>
<evidence type="ECO:0000313" key="8">
    <source>
        <dbReference type="Proteomes" id="UP000799429"/>
    </source>
</evidence>
<protein>
    <submittedName>
        <fullName evidence="7">Uncharacterized protein</fullName>
    </submittedName>
</protein>
<evidence type="ECO:0000256" key="5">
    <source>
        <dbReference type="ARBA" id="ARBA00023136"/>
    </source>
</evidence>
<keyword evidence="8" id="KW-1185">Reference proteome</keyword>
<dbReference type="PANTHER" id="PTHR23501:SF177">
    <property type="entry name" value="MAJOR FACILITATOR SUPERFAMILY (MFS) PROFILE DOMAIN-CONTAINING PROTEIN-RELATED"/>
    <property type="match status" value="1"/>
</dbReference>
<feature type="transmembrane region" description="Helical" evidence="6">
    <location>
        <begin position="98"/>
        <end position="119"/>
    </location>
</feature>
<evidence type="ECO:0000256" key="6">
    <source>
        <dbReference type="SAM" id="Phobius"/>
    </source>
</evidence>
<keyword evidence="3 6" id="KW-0812">Transmembrane</keyword>
<sequence>MVPPLYIAESRICYLSSVPVTLFATLSVLAIIQVGQFTIFITVGSAIFAIGAGLLYTLNIDTSLAKALGHQVILGVGQGLAIQIPVITGQAFSNTEDIAAATATVLFFQMMGGTVFVSAGQSVFSNRLIYSLGQVALHLDKELVSPQMLPSFELSFLIPTLLRYCGRT</sequence>
<dbReference type="EMBL" id="MU006089">
    <property type="protein sequence ID" value="KAF2843597.1"/>
    <property type="molecule type" value="Genomic_DNA"/>
</dbReference>
<feature type="transmembrane region" description="Helical" evidence="6">
    <location>
        <begin position="12"/>
        <end position="32"/>
    </location>
</feature>
<proteinExistence type="predicted"/>
<dbReference type="OrthoDB" id="10021397at2759"/>
<keyword evidence="5 6" id="KW-0472">Membrane</keyword>
<accession>A0A9P4VW07</accession>
<feature type="transmembrane region" description="Helical" evidence="6">
    <location>
        <begin position="38"/>
        <end position="60"/>
    </location>
</feature>
<comment type="caution">
    <text evidence="7">The sequence shown here is derived from an EMBL/GenBank/DDBJ whole genome shotgun (WGS) entry which is preliminary data.</text>
</comment>
<dbReference type="Proteomes" id="UP000799429">
    <property type="component" value="Unassembled WGS sequence"/>
</dbReference>
<evidence type="ECO:0000313" key="7">
    <source>
        <dbReference type="EMBL" id="KAF2843597.1"/>
    </source>
</evidence>
<dbReference type="GO" id="GO:0005886">
    <property type="term" value="C:plasma membrane"/>
    <property type="evidence" value="ECO:0007669"/>
    <property type="project" value="TreeGrafter"/>
</dbReference>
<gene>
    <name evidence="7" type="ORF">M501DRAFT_1054330</name>
</gene>
<evidence type="ECO:0000256" key="1">
    <source>
        <dbReference type="ARBA" id="ARBA00004141"/>
    </source>
</evidence>
<dbReference type="AlphaFoldDB" id="A0A9P4VW07"/>
<keyword evidence="2" id="KW-0813">Transport</keyword>
<name>A0A9P4VW07_9PEZI</name>
<reference evidence="7" key="1">
    <citation type="journal article" date="2020" name="Stud. Mycol.">
        <title>101 Dothideomycetes genomes: a test case for predicting lifestyles and emergence of pathogens.</title>
        <authorList>
            <person name="Haridas S."/>
            <person name="Albert R."/>
            <person name="Binder M."/>
            <person name="Bloem J."/>
            <person name="Labutti K."/>
            <person name="Salamov A."/>
            <person name="Andreopoulos B."/>
            <person name="Baker S."/>
            <person name="Barry K."/>
            <person name="Bills G."/>
            <person name="Bluhm B."/>
            <person name="Cannon C."/>
            <person name="Castanera R."/>
            <person name="Culley D."/>
            <person name="Daum C."/>
            <person name="Ezra D."/>
            <person name="Gonzalez J."/>
            <person name="Henrissat B."/>
            <person name="Kuo A."/>
            <person name="Liang C."/>
            <person name="Lipzen A."/>
            <person name="Lutzoni F."/>
            <person name="Magnuson J."/>
            <person name="Mondo S."/>
            <person name="Nolan M."/>
            <person name="Ohm R."/>
            <person name="Pangilinan J."/>
            <person name="Park H.-J."/>
            <person name="Ramirez L."/>
            <person name="Alfaro M."/>
            <person name="Sun H."/>
            <person name="Tritt A."/>
            <person name="Yoshinaga Y."/>
            <person name="Zwiers L.-H."/>
            <person name="Turgeon B."/>
            <person name="Goodwin S."/>
            <person name="Spatafora J."/>
            <person name="Crous P."/>
            <person name="Grigoriev I."/>
        </authorList>
    </citation>
    <scope>NUCLEOTIDE SEQUENCE</scope>
    <source>
        <strain evidence="7">CBS 101060</strain>
    </source>
</reference>
<evidence type="ECO:0000256" key="2">
    <source>
        <dbReference type="ARBA" id="ARBA00022448"/>
    </source>
</evidence>
<comment type="subcellular location">
    <subcellularLocation>
        <location evidence="1">Membrane</location>
        <topology evidence="1">Multi-pass membrane protein</topology>
    </subcellularLocation>
</comment>
<dbReference type="PANTHER" id="PTHR23501">
    <property type="entry name" value="MAJOR FACILITATOR SUPERFAMILY"/>
    <property type="match status" value="1"/>
</dbReference>
<organism evidence="7 8">
    <name type="scientific">Patellaria atrata CBS 101060</name>
    <dbReference type="NCBI Taxonomy" id="1346257"/>
    <lineage>
        <taxon>Eukaryota</taxon>
        <taxon>Fungi</taxon>
        <taxon>Dikarya</taxon>
        <taxon>Ascomycota</taxon>
        <taxon>Pezizomycotina</taxon>
        <taxon>Dothideomycetes</taxon>
        <taxon>Dothideomycetes incertae sedis</taxon>
        <taxon>Patellariales</taxon>
        <taxon>Patellariaceae</taxon>
        <taxon>Patellaria</taxon>
    </lineage>
</organism>
<evidence type="ECO:0000256" key="4">
    <source>
        <dbReference type="ARBA" id="ARBA00022989"/>
    </source>
</evidence>
<feature type="transmembrane region" description="Helical" evidence="6">
    <location>
        <begin position="72"/>
        <end position="92"/>
    </location>
</feature>
<keyword evidence="4 6" id="KW-1133">Transmembrane helix</keyword>